<dbReference type="Pfam" id="PF00702">
    <property type="entry name" value="Hydrolase"/>
    <property type="match status" value="1"/>
</dbReference>
<dbReference type="EMBL" id="CP051180">
    <property type="protein sequence ID" value="QIZ78516.1"/>
    <property type="molecule type" value="Genomic_DNA"/>
</dbReference>
<dbReference type="GO" id="GO:0046295">
    <property type="term" value="P:glycolate biosynthetic process"/>
    <property type="evidence" value="ECO:0007669"/>
    <property type="project" value="UniProtKB-UniRule"/>
</dbReference>
<dbReference type="InterPro" id="IPR037512">
    <property type="entry name" value="PGPase_prok"/>
</dbReference>
<evidence type="ECO:0000256" key="4">
    <source>
        <dbReference type="ARBA" id="ARBA00006171"/>
    </source>
</evidence>
<dbReference type="AlphaFoldDB" id="A0A6H1UJX3"/>
<evidence type="ECO:0000256" key="5">
    <source>
        <dbReference type="ARBA" id="ARBA00013078"/>
    </source>
</evidence>
<dbReference type="SFLD" id="SFLDG01129">
    <property type="entry name" value="C1.5:_HAD__Beta-PGM__Phosphata"/>
    <property type="match status" value="1"/>
</dbReference>
<evidence type="ECO:0000256" key="10">
    <source>
        <dbReference type="HAMAP-Rule" id="MF_00495"/>
    </source>
</evidence>
<protein>
    <recommendedName>
        <fullName evidence="5 10">Phosphoglycolate phosphatase</fullName>
        <shortName evidence="10">PGP</shortName>
        <shortName evidence="10">PGPase</shortName>
        <ecNumber evidence="5 10">3.1.3.18</ecNumber>
    </recommendedName>
</protein>
<dbReference type="KEGG" id="fes:HER31_17405"/>
<dbReference type="NCBIfam" id="TIGR01549">
    <property type="entry name" value="HAD-SF-IA-v1"/>
    <property type="match status" value="1"/>
</dbReference>
<feature type="binding site" evidence="10">
    <location>
        <position position="12"/>
    </location>
    <ligand>
        <name>Mg(2+)</name>
        <dbReference type="ChEBI" id="CHEBI:18420"/>
    </ligand>
</feature>
<dbReference type="Gene3D" id="1.10.150.240">
    <property type="entry name" value="Putative phosphatase, domain 2"/>
    <property type="match status" value="1"/>
</dbReference>
<dbReference type="CDD" id="cd16417">
    <property type="entry name" value="HAD_PGPase"/>
    <property type="match status" value="1"/>
</dbReference>
<reference evidence="11 12" key="1">
    <citation type="submission" date="2020-04" db="EMBL/GenBank/DDBJ databases">
        <title>Ferrimonas sp. S7 isolated from sea water.</title>
        <authorList>
            <person name="Bae S.S."/>
            <person name="Baek K."/>
        </authorList>
    </citation>
    <scope>NUCLEOTIDE SEQUENCE [LARGE SCALE GENOMIC DNA]</scope>
    <source>
        <strain evidence="11 12">S7</strain>
    </source>
</reference>
<dbReference type="InterPro" id="IPR023198">
    <property type="entry name" value="PGP-like_dom2"/>
</dbReference>
<dbReference type="NCBIfam" id="TIGR01509">
    <property type="entry name" value="HAD-SF-IA-v3"/>
    <property type="match status" value="1"/>
</dbReference>
<dbReference type="PANTHER" id="PTHR43434">
    <property type="entry name" value="PHOSPHOGLYCOLATE PHOSPHATASE"/>
    <property type="match status" value="1"/>
</dbReference>
<dbReference type="GO" id="GO:0005829">
    <property type="term" value="C:cytosol"/>
    <property type="evidence" value="ECO:0007669"/>
    <property type="project" value="TreeGrafter"/>
</dbReference>
<dbReference type="PANTHER" id="PTHR43434:SF1">
    <property type="entry name" value="PHOSPHOGLYCOLATE PHOSPHATASE"/>
    <property type="match status" value="1"/>
</dbReference>
<proteinExistence type="inferred from homology"/>
<comment type="pathway">
    <text evidence="3 10">Organic acid metabolism; glycolate biosynthesis; glycolate from 2-phosphoglycolate: step 1/1.</text>
</comment>
<keyword evidence="8 10" id="KW-0460">Magnesium</keyword>
<feature type="binding site" evidence="10">
    <location>
        <position position="14"/>
    </location>
    <ligand>
        <name>Mg(2+)</name>
        <dbReference type="ChEBI" id="CHEBI:18420"/>
    </ligand>
</feature>
<dbReference type="NCBIfam" id="TIGR01662">
    <property type="entry name" value="HAD-SF-IIIA"/>
    <property type="match status" value="1"/>
</dbReference>
<dbReference type="NCBIfam" id="TIGR01449">
    <property type="entry name" value="PGP_bact"/>
    <property type="match status" value="1"/>
</dbReference>
<comment type="similarity">
    <text evidence="4 10">Belongs to the HAD-like hydrolase superfamily. CbbY/CbbZ/Gph/YieH family.</text>
</comment>
<dbReference type="InterPro" id="IPR006439">
    <property type="entry name" value="HAD-SF_hydro_IA"/>
</dbReference>
<keyword evidence="9 10" id="KW-0119">Carbohydrate metabolism</keyword>
<keyword evidence="12" id="KW-1185">Reference proteome</keyword>
<dbReference type="NCBIfam" id="NF009695">
    <property type="entry name" value="PRK13222.1-2"/>
    <property type="match status" value="1"/>
</dbReference>
<keyword evidence="6 10" id="KW-0479">Metal-binding</keyword>
<comment type="function">
    <text evidence="10">Specifically catalyzes the dephosphorylation of 2-phosphoglycolate. Is involved in the dissimilation of the intracellular 2-phosphoglycolate formed during the DNA repair of 3'-phosphoglycolate ends, a major class of DNA lesions induced by oxidative stress.</text>
</comment>
<sequence length="232" mass="24710">MVFSDVQAIAFDLDGTLVDSGPSLATAVAEALVAVGHPPCQLTDALGWIGNGAPMLVKRALSNSVEPDPNLSAALVEQTLAHFASAYAKHQPGPDLLYPNVAATLKSLHQRGYKIALVTNKPSEFVADILEGAGIAAYFELWFGGDCLAEKKPSPLPLHTLLQHWQLEPQQLLMVGDSRNDVLAAKAAGCRCVGLSYGYNYGQNISELNPDLVLDHFQHLLAALPAQTETCA</sequence>
<dbReference type="FunFam" id="3.40.50.1000:FF:000022">
    <property type="entry name" value="Phosphoglycolate phosphatase"/>
    <property type="match status" value="1"/>
</dbReference>
<evidence type="ECO:0000313" key="11">
    <source>
        <dbReference type="EMBL" id="QIZ78516.1"/>
    </source>
</evidence>
<name>A0A6H1UJX3_9GAMM</name>
<dbReference type="SUPFAM" id="SSF56784">
    <property type="entry name" value="HAD-like"/>
    <property type="match status" value="1"/>
</dbReference>
<evidence type="ECO:0000256" key="1">
    <source>
        <dbReference type="ARBA" id="ARBA00000830"/>
    </source>
</evidence>
<accession>A0A6H1UJX3</accession>
<gene>
    <name evidence="11" type="ORF">HER31_17405</name>
</gene>
<comment type="catalytic activity">
    <reaction evidence="1 10">
        <text>2-phosphoglycolate + H2O = glycolate + phosphate</text>
        <dbReference type="Rhea" id="RHEA:14369"/>
        <dbReference type="ChEBI" id="CHEBI:15377"/>
        <dbReference type="ChEBI" id="CHEBI:29805"/>
        <dbReference type="ChEBI" id="CHEBI:43474"/>
        <dbReference type="ChEBI" id="CHEBI:58033"/>
        <dbReference type="EC" id="3.1.3.18"/>
    </reaction>
</comment>
<dbReference type="InterPro" id="IPR036412">
    <property type="entry name" value="HAD-like_sf"/>
</dbReference>
<dbReference type="SFLD" id="SFLDG01135">
    <property type="entry name" value="C1.5.6:_HAD__Beta-PGM__Phospha"/>
    <property type="match status" value="1"/>
</dbReference>
<dbReference type="PRINTS" id="PR00413">
    <property type="entry name" value="HADHALOGNASE"/>
</dbReference>
<dbReference type="InterPro" id="IPR006549">
    <property type="entry name" value="HAD-SF_hydro_IIIA"/>
</dbReference>
<feature type="active site" description="Nucleophile" evidence="10">
    <location>
        <position position="12"/>
    </location>
</feature>
<keyword evidence="7 10" id="KW-0378">Hydrolase</keyword>
<dbReference type="GO" id="GO:0046872">
    <property type="term" value="F:metal ion binding"/>
    <property type="evidence" value="ECO:0007669"/>
    <property type="project" value="UniProtKB-KW"/>
</dbReference>
<dbReference type="GO" id="GO:0006281">
    <property type="term" value="P:DNA repair"/>
    <property type="evidence" value="ECO:0007669"/>
    <property type="project" value="TreeGrafter"/>
</dbReference>
<evidence type="ECO:0000256" key="6">
    <source>
        <dbReference type="ARBA" id="ARBA00022723"/>
    </source>
</evidence>
<dbReference type="InterPro" id="IPR050155">
    <property type="entry name" value="HAD-like_hydrolase_sf"/>
</dbReference>
<dbReference type="InterPro" id="IPR023214">
    <property type="entry name" value="HAD_sf"/>
</dbReference>
<comment type="cofactor">
    <cofactor evidence="2 10">
        <name>Mg(2+)</name>
        <dbReference type="ChEBI" id="CHEBI:18420"/>
    </cofactor>
</comment>
<dbReference type="SFLD" id="SFLDS00003">
    <property type="entry name" value="Haloacid_Dehalogenase"/>
    <property type="match status" value="1"/>
</dbReference>
<dbReference type="GO" id="GO:0008967">
    <property type="term" value="F:phosphoglycolate phosphatase activity"/>
    <property type="evidence" value="ECO:0007669"/>
    <property type="project" value="UniProtKB-UniRule"/>
</dbReference>
<dbReference type="HAMAP" id="MF_00495">
    <property type="entry name" value="GPH_hydrolase_bact"/>
    <property type="match status" value="1"/>
</dbReference>
<evidence type="ECO:0000256" key="3">
    <source>
        <dbReference type="ARBA" id="ARBA00004818"/>
    </source>
</evidence>
<organism evidence="11 12">
    <name type="scientific">Ferrimonas lipolytica</name>
    <dbReference type="NCBI Taxonomy" id="2724191"/>
    <lineage>
        <taxon>Bacteria</taxon>
        <taxon>Pseudomonadati</taxon>
        <taxon>Pseudomonadota</taxon>
        <taxon>Gammaproteobacteria</taxon>
        <taxon>Alteromonadales</taxon>
        <taxon>Ferrimonadaceae</taxon>
        <taxon>Ferrimonas</taxon>
    </lineage>
</organism>
<evidence type="ECO:0000256" key="7">
    <source>
        <dbReference type="ARBA" id="ARBA00022801"/>
    </source>
</evidence>
<feature type="binding site" evidence="10">
    <location>
        <position position="177"/>
    </location>
    <ligand>
        <name>Mg(2+)</name>
        <dbReference type="ChEBI" id="CHEBI:18420"/>
    </ligand>
</feature>
<dbReference type="UniPathway" id="UPA00865">
    <property type="reaction ID" value="UER00834"/>
</dbReference>
<dbReference type="GO" id="GO:0005975">
    <property type="term" value="P:carbohydrate metabolic process"/>
    <property type="evidence" value="ECO:0007669"/>
    <property type="project" value="InterPro"/>
</dbReference>
<dbReference type="EC" id="3.1.3.18" evidence="5 10"/>
<evidence type="ECO:0000256" key="9">
    <source>
        <dbReference type="ARBA" id="ARBA00023277"/>
    </source>
</evidence>
<evidence type="ECO:0000256" key="2">
    <source>
        <dbReference type="ARBA" id="ARBA00001946"/>
    </source>
</evidence>
<evidence type="ECO:0000256" key="8">
    <source>
        <dbReference type="ARBA" id="ARBA00022842"/>
    </source>
</evidence>
<dbReference type="Gene3D" id="3.40.50.1000">
    <property type="entry name" value="HAD superfamily/HAD-like"/>
    <property type="match status" value="1"/>
</dbReference>
<dbReference type="RefSeq" id="WP_168662552.1">
    <property type="nucleotide sequence ID" value="NZ_CP051180.1"/>
</dbReference>
<dbReference type="Proteomes" id="UP000501602">
    <property type="component" value="Chromosome"/>
</dbReference>
<evidence type="ECO:0000313" key="12">
    <source>
        <dbReference type="Proteomes" id="UP000501602"/>
    </source>
</evidence>